<proteinExistence type="predicted"/>
<gene>
    <name evidence="1" type="ordered locus">mru_0793</name>
</gene>
<dbReference type="GeneID" id="8770442"/>
<dbReference type="Proteomes" id="UP000008680">
    <property type="component" value="Chromosome"/>
</dbReference>
<reference evidence="1 2" key="1">
    <citation type="journal article" date="2010" name="PLoS ONE">
        <title>The genome sequence of the rumen methanogen Methanobrevibacter ruminantium reveals new possibilities for controlling ruminant methane emissions.</title>
        <authorList>
            <person name="Leahy S.C."/>
            <person name="Kelly W.J."/>
            <person name="Altermann E."/>
            <person name="Ronimus R.S."/>
            <person name="Yeoman C.J."/>
            <person name="Pacheco D.M."/>
            <person name="Li D."/>
            <person name="Kong Z."/>
            <person name="McTavish S."/>
            <person name="Sang C."/>
            <person name="Lambie S.C."/>
            <person name="Janssen P.H."/>
            <person name="Dey D."/>
            <person name="Attwood G.T."/>
        </authorList>
    </citation>
    <scope>NUCLEOTIDE SEQUENCE [LARGE SCALE GENOMIC DNA]</scope>
    <source>
        <strain evidence="2">ATCC 35063 / DSM 1093 / JCM 13430 / OCM 146 / M1</strain>
    </source>
</reference>
<dbReference type="AlphaFoldDB" id="D3E283"/>
<keyword evidence="2" id="KW-1185">Reference proteome</keyword>
<dbReference type="EMBL" id="CP001719">
    <property type="protein sequence ID" value="ADC46644.1"/>
    <property type="molecule type" value="Genomic_DNA"/>
</dbReference>
<dbReference type="STRING" id="634498.mru_0793"/>
<dbReference type="KEGG" id="mru:mru_0793"/>
<dbReference type="HOGENOM" id="CLU_403690_0_0_2"/>
<protein>
    <submittedName>
        <fullName evidence="1">Uncharacterized protein</fullName>
    </submittedName>
</protein>
<dbReference type="PATRIC" id="fig|634498.28.peg.794"/>
<accession>D3E283</accession>
<dbReference type="OrthoDB" id="77856at2157"/>
<sequence>MISDLVDFGKWLVENNEDGIGYMVKEDDYLLKITYNNEIDDFVIDGIFENDNEIVLGFYEKSIFNDILPTPRGSSDQNITIANNTNLMGFSPFLLNLDSDFLGRKIKPENYDNESDYYKVGSERFLKKKAGGKFKLEKTLDKFTRSLDDNKNNKQFNNDIITKLFDNPNELFLKNIPSQYEDIFIQEFFNNLSKEEYIKIINKFYKFLDMNKNDILDRVIKFKLEENVSSRFFIVGVFGDYRDLINDLCFLYCKLIKTRNKHIENYDGGICSIPNCNNHSITYPSIQFYAADKKFYFNYSNNIENSSLRLCDLCNRYMLFAFEKLKANFKGNILVIPKTYDGDYSEFLEIIQEDNDFEVINELLEENSKKFTYDFLIYTPSNALLKIEKYIDNYQAFLTKFDDINLYNYGNLNYLYNEVLVNDESSLDEDRIIIKISNLFDFQIIFKELFYEVDDGRLKYPKMNYFYQIYNKELTGENGIFNGFSSKTVNIFSKYKDNIFSFIYEANFDALNKNMINTIVLNSLTIFQKNSIKKSIRFEIVKRLNYWFMFKKEFLGDTMLLNENVLKLRQIFGHPNITTGENNNEKIEVVFDDVEKKQVLDLIKEDNAIKYYLIGQLIAYIDDFKYSSGKKREVFTNFITNAHRNNIKKLFATEILQKNVFYINQMNKKGKFLFTMLESDYGSLFNEEDLSYEDYILLLFTGYYTTKFLKKNYVYNGDE</sequence>
<evidence type="ECO:0000313" key="1">
    <source>
        <dbReference type="EMBL" id="ADC46644.1"/>
    </source>
</evidence>
<evidence type="ECO:0000313" key="2">
    <source>
        <dbReference type="Proteomes" id="UP000008680"/>
    </source>
</evidence>
<name>D3E283_METRM</name>
<organism evidence="1 2">
    <name type="scientific">Methanobrevibacter ruminantium (strain ATCC 35063 / DSM 1093 / JCM 13430 / OCM 146 / M1)</name>
    <name type="common">Methanobacterium ruminantium</name>
    <dbReference type="NCBI Taxonomy" id="634498"/>
    <lineage>
        <taxon>Archaea</taxon>
        <taxon>Methanobacteriati</taxon>
        <taxon>Methanobacteriota</taxon>
        <taxon>Methanomada group</taxon>
        <taxon>Methanobacteria</taxon>
        <taxon>Methanobacteriales</taxon>
        <taxon>Methanobacteriaceae</taxon>
        <taxon>Methanobrevibacter</taxon>
    </lineage>
</organism>
<dbReference type="RefSeq" id="WP_012955595.1">
    <property type="nucleotide sequence ID" value="NC_013790.1"/>
</dbReference>